<dbReference type="Gene3D" id="1.25.40.120">
    <property type="entry name" value="Protein prenylyltransferase"/>
    <property type="match status" value="1"/>
</dbReference>
<comment type="similarity">
    <text evidence="1 6">Belongs to the protein prenyltransferase subunit alpha family.</text>
</comment>
<dbReference type="EMBL" id="BLBS01000051">
    <property type="protein sequence ID" value="GET91845.1"/>
    <property type="molecule type" value="Genomic_DNA"/>
</dbReference>
<dbReference type="GO" id="GO:0097354">
    <property type="term" value="P:prenylation"/>
    <property type="evidence" value="ECO:0007669"/>
    <property type="project" value="UniProtKB-UniRule"/>
</dbReference>
<keyword evidence="2 6" id="KW-0637">Prenyltransferase</keyword>
<dbReference type="GO" id="GO:0004663">
    <property type="term" value="F:Rab geranylgeranyltransferase activity"/>
    <property type="evidence" value="ECO:0007669"/>
    <property type="project" value="UniProtKB-UniRule"/>
</dbReference>
<dbReference type="VEuPathDB" id="TriTrypDB:LtaPh_3311200"/>
<dbReference type="Proteomes" id="UP000419144">
    <property type="component" value="Unassembled WGS sequence"/>
</dbReference>
<keyword evidence="7" id="KW-0812">Transmembrane</keyword>
<proteinExistence type="inferred from homology"/>
<evidence type="ECO:0000313" key="9">
    <source>
        <dbReference type="Proteomes" id="UP000419144"/>
    </source>
</evidence>
<comment type="catalytic activity">
    <reaction evidence="5 6">
        <text>geranylgeranyl diphosphate + L-cysteinyl-[protein] = S-geranylgeranyl-L-cysteinyl-[protein] + diphosphate</text>
        <dbReference type="Rhea" id="RHEA:21240"/>
        <dbReference type="Rhea" id="RHEA-COMP:10131"/>
        <dbReference type="Rhea" id="RHEA-COMP:11537"/>
        <dbReference type="ChEBI" id="CHEBI:29950"/>
        <dbReference type="ChEBI" id="CHEBI:33019"/>
        <dbReference type="ChEBI" id="CHEBI:57533"/>
        <dbReference type="ChEBI" id="CHEBI:86021"/>
        <dbReference type="EC" id="2.5.1.60"/>
    </reaction>
</comment>
<gene>
    <name evidence="8" type="ORF">LtaPh_3311200</name>
</gene>
<evidence type="ECO:0000256" key="3">
    <source>
        <dbReference type="ARBA" id="ARBA00022679"/>
    </source>
</evidence>
<dbReference type="PANTHER" id="PTHR11129:SF2">
    <property type="entry name" value="GERANYLGERANYL TRANSFERASE TYPE-2 SUBUNIT ALPHA"/>
    <property type="match status" value="1"/>
</dbReference>
<accession>A0A640KRV6</accession>
<keyword evidence="9" id="KW-1185">Reference proteome</keyword>
<protein>
    <recommendedName>
        <fullName evidence="6">Geranylgeranyl transferase type-2 subunit alpha</fullName>
        <ecNumber evidence="6">2.5.1.60</ecNumber>
    </recommendedName>
    <alternativeName>
        <fullName evidence="6">Geranylgeranyl transferase type II subunit alpha</fullName>
    </alternativeName>
</protein>
<dbReference type="PROSITE" id="PS51147">
    <property type="entry name" value="PFTA"/>
    <property type="match status" value="3"/>
</dbReference>
<sequence length="584" mass="65924">MLTDVLLHSSSCISLIIFIPFFVVLCYRALHPFSFFPPSFVVSSMLLWNGHWATHPNTLQVLDLLISSAIPHAVGHIFFCGTSHHTPAAQMHDQKKKEKQLLSPEAKAAAVQENERVGALYQCVLASRKAHEYNSETLANTEALLLAVPEAYTVYNCRRLALEAVASTQPCADTSESVTEVSSAEAEVTKAPSRQEWLLQELQLNSKVLLQNYKNYNAFLHRHWILDQLEVLAKWEMQQAAEQAAEHAAGASVNVTPPATYELLCSLLRKERAQCEQLLQMDERNFHAWNYRRCVQTQEHRVTQLAAAYRPADAPLVSAEDATQPPTSSMASPTFFSTEEAAELAYTTHKIKNNFSNYSAWHQRSLAITSAVKRWQRQQQKEDVVTMAGDVQQQQQQAWRAALLTQLREDIEFLKQAVYCDPNDQSAWFYAPFVFQLLRRQYCLEDEEGEAAALEESFIDSVIELVAEADKSGTEDELYMPYYFLLDQLVTLQAASQGKVLPSTAVSSVSCTRSSVSLKRHITAMCLKVPSLLACENDEVAGDGNLSARRRCFDYLHTRLWKADTLRRCLYDDLFQRALVGCHS</sequence>
<feature type="transmembrane region" description="Helical" evidence="7">
    <location>
        <begin position="12"/>
        <end position="30"/>
    </location>
</feature>
<evidence type="ECO:0000313" key="8">
    <source>
        <dbReference type="EMBL" id="GET91845.1"/>
    </source>
</evidence>
<keyword evidence="7" id="KW-0472">Membrane</keyword>
<evidence type="ECO:0000256" key="7">
    <source>
        <dbReference type="SAM" id="Phobius"/>
    </source>
</evidence>
<keyword evidence="4" id="KW-0677">Repeat</keyword>
<dbReference type="GO" id="GO:0005968">
    <property type="term" value="C:Rab-protein geranylgeranyltransferase complex"/>
    <property type="evidence" value="ECO:0007669"/>
    <property type="project" value="TreeGrafter"/>
</dbReference>
<dbReference type="Pfam" id="PF01239">
    <property type="entry name" value="PPTA"/>
    <property type="match status" value="4"/>
</dbReference>
<evidence type="ECO:0000256" key="5">
    <source>
        <dbReference type="ARBA" id="ARBA00047658"/>
    </source>
</evidence>
<comment type="function">
    <text evidence="6">Catalyzes the transfer of a geranyl-geranyl moiety from geranyl-geranyl pyrophosphate to cysteines occuring in specific C-terminal amino acid sequences.</text>
</comment>
<evidence type="ECO:0000256" key="1">
    <source>
        <dbReference type="ARBA" id="ARBA00006734"/>
    </source>
</evidence>
<name>A0A640KRV6_LEITA</name>
<keyword evidence="3 6" id="KW-0808">Transferase</keyword>
<dbReference type="EC" id="2.5.1.60" evidence="6"/>
<keyword evidence="7" id="KW-1133">Transmembrane helix</keyword>
<dbReference type="OrthoDB" id="1658at2759"/>
<dbReference type="InterPro" id="IPR002088">
    <property type="entry name" value="Prenyl_trans_a"/>
</dbReference>
<evidence type="ECO:0000256" key="2">
    <source>
        <dbReference type="ARBA" id="ARBA00022602"/>
    </source>
</evidence>
<dbReference type="SUPFAM" id="SSF48439">
    <property type="entry name" value="Protein prenylyltransferase"/>
    <property type="match status" value="1"/>
</dbReference>
<organism evidence="8 9">
    <name type="scientific">Leishmania tarentolae</name>
    <name type="common">Sauroleishmania tarentolae</name>
    <dbReference type="NCBI Taxonomy" id="5689"/>
    <lineage>
        <taxon>Eukaryota</taxon>
        <taxon>Discoba</taxon>
        <taxon>Euglenozoa</taxon>
        <taxon>Kinetoplastea</taxon>
        <taxon>Metakinetoplastina</taxon>
        <taxon>Trypanosomatida</taxon>
        <taxon>Trypanosomatidae</taxon>
        <taxon>Leishmaniinae</taxon>
        <taxon>Leishmania</taxon>
        <taxon>lizard Leishmania</taxon>
    </lineage>
</organism>
<comment type="caution">
    <text evidence="8">The sequence shown here is derived from an EMBL/GenBank/DDBJ whole genome shotgun (WGS) entry which is preliminary data.</text>
</comment>
<evidence type="ECO:0000256" key="4">
    <source>
        <dbReference type="ARBA" id="ARBA00022737"/>
    </source>
</evidence>
<reference evidence="8" key="1">
    <citation type="submission" date="2019-11" db="EMBL/GenBank/DDBJ databases">
        <title>Leishmania tarentolae CDS.</title>
        <authorList>
            <person name="Goto Y."/>
            <person name="Yamagishi J."/>
        </authorList>
    </citation>
    <scope>NUCLEOTIDE SEQUENCE [LARGE SCALE GENOMIC DNA]</scope>
    <source>
        <strain evidence="8">Parrot Tar II</strain>
    </source>
</reference>
<dbReference type="AlphaFoldDB" id="A0A640KRV6"/>
<dbReference type="PANTHER" id="PTHR11129">
    <property type="entry name" value="PROTEIN FARNESYLTRANSFERASE ALPHA SUBUNIT/RAB GERANYLGERANYL TRANSFERASE ALPHA SUBUNIT"/>
    <property type="match status" value="1"/>
</dbReference>
<evidence type="ECO:0000256" key="6">
    <source>
        <dbReference type="RuleBase" id="RU367120"/>
    </source>
</evidence>